<dbReference type="Pfam" id="PF17667">
    <property type="entry name" value="Pkinase_fungal"/>
    <property type="match status" value="1"/>
</dbReference>
<feature type="region of interest" description="Disordered" evidence="1">
    <location>
        <begin position="504"/>
        <end position="559"/>
    </location>
</feature>
<dbReference type="STRING" id="1408163.A0A0F4YES0"/>
<keyword evidence="4" id="KW-1185">Reference proteome</keyword>
<name>A0A0F4YES0_RASE3</name>
<evidence type="ECO:0000313" key="3">
    <source>
        <dbReference type="EMBL" id="KKA16471.1"/>
    </source>
</evidence>
<dbReference type="PANTHER" id="PTHR38248">
    <property type="entry name" value="FUNK1 6"/>
    <property type="match status" value="1"/>
</dbReference>
<dbReference type="RefSeq" id="XP_013323083.1">
    <property type="nucleotide sequence ID" value="XM_013467629.1"/>
</dbReference>
<dbReference type="SUPFAM" id="SSF56112">
    <property type="entry name" value="Protein kinase-like (PK-like)"/>
    <property type="match status" value="1"/>
</dbReference>
<comment type="caution">
    <text evidence="3">The sequence shown here is derived from an EMBL/GenBank/DDBJ whole genome shotgun (WGS) entry which is preliminary data.</text>
</comment>
<protein>
    <recommendedName>
        <fullName evidence="2">Fungal-type protein kinase domain-containing protein</fullName>
    </recommendedName>
</protein>
<evidence type="ECO:0000313" key="4">
    <source>
        <dbReference type="Proteomes" id="UP000053958"/>
    </source>
</evidence>
<evidence type="ECO:0000256" key="1">
    <source>
        <dbReference type="SAM" id="MobiDB-lite"/>
    </source>
</evidence>
<feature type="domain" description="Fungal-type protein kinase" evidence="2">
    <location>
        <begin position="269"/>
        <end position="682"/>
    </location>
</feature>
<dbReference type="GeneID" id="25321847"/>
<reference evidence="3 4" key="1">
    <citation type="submission" date="2015-04" db="EMBL/GenBank/DDBJ databases">
        <authorList>
            <person name="Heijne W.H."/>
            <person name="Fedorova N.D."/>
            <person name="Nierman W.C."/>
            <person name="Vollebregt A.W."/>
            <person name="Zhao Z."/>
            <person name="Wu L."/>
            <person name="Kumar M."/>
            <person name="Stam H."/>
            <person name="van den Berg M.A."/>
            <person name="Pel H.J."/>
        </authorList>
    </citation>
    <scope>NUCLEOTIDE SEQUENCE [LARGE SCALE GENOMIC DNA]</scope>
    <source>
        <strain evidence="3 4">CBS 393.64</strain>
    </source>
</reference>
<dbReference type="PANTHER" id="PTHR38248:SF2">
    <property type="entry name" value="FUNK1 11"/>
    <property type="match status" value="1"/>
</dbReference>
<accession>A0A0F4YES0</accession>
<dbReference type="InterPro" id="IPR011009">
    <property type="entry name" value="Kinase-like_dom_sf"/>
</dbReference>
<gene>
    <name evidence="3" type="ORF">T310_9933</name>
</gene>
<dbReference type="Gene3D" id="1.10.510.10">
    <property type="entry name" value="Transferase(Phosphotransferase) domain 1"/>
    <property type="match status" value="1"/>
</dbReference>
<proteinExistence type="predicted"/>
<dbReference type="EMBL" id="LASV01000764">
    <property type="protein sequence ID" value="KKA16471.1"/>
    <property type="molecule type" value="Genomic_DNA"/>
</dbReference>
<organism evidence="3 4">
    <name type="scientific">Rasamsonia emersonii (strain ATCC 16479 / CBS 393.64 / IMI 116815)</name>
    <dbReference type="NCBI Taxonomy" id="1408163"/>
    <lineage>
        <taxon>Eukaryota</taxon>
        <taxon>Fungi</taxon>
        <taxon>Dikarya</taxon>
        <taxon>Ascomycota</taxon>
        <taxon>Pezizomycotina</taxon>
        <taxon>Eurotiomycetes</taxon>
        <taxon>Eurotiomycetidae</taxon>
        <taxon>Eurotiales</taxon>
        <taxon>Trichocomaceae</taxon>
        <taxon>Rasamsonia</taxon>
    </lineage>
</organism>
<evidence type="ECO:0000259" key="2">
    <source>
        <dbReference type="Pfam" id="PF17667"/>
    </source>
</evidence>
<feature type="compositionally biased region" description="Low complexity" evidence="1">
    <location>
        <begin position="896"/>
        <end position="912"/>
    </location>
</feature>
<dbReference type="InterPro" id="IPR040976">
    <property type="entry name" value="Pkinase_fungal"/>
</dbReference>
<dbReference type="OrthoDB" id="5584477at2759"/>
<dbReference type="AlphaFoldDB" id="A0A0F4YES0"/>
<dbReference type="Proteomes" id="UP000053958">
    <property type="component" value="Unassembled WGS sequence"/>
</dbReference>
<sequence length="920" mass="102498">MSLSRAEVIRTKPIGGGLDKFRDSFKSTCQDLGLPDSSSALRQLENEVIQNLALDLVSAFRALPALRVLPSVSGRKNLFSDLLRLNSAISSDDFNVEQLVPLLTVVLNNEPDEVIWDHVYNAVTEHTPPPRSLPFLGQTPYLHNTSSFVNSSEHRKYVDAVLKEELGSLFVGVPDFYKAFFGDIENLEEAGIAVFRRCKEGDSPIYSDEAGWRDWPEHATQNEVLQWLTSQVNLFRDLAEEQGFTTNTDRRIWARPNQPLQGSTAERKLDVGFIGGQDTDGSNHHWSHILVPGELKSNPDLDTASRTWLDLGRYVREMFAAQDSRRFIVGFTLCGSIMRLWEFDRAGGIASLPFDINKDGQQFVSVVLGCLWMNDEQLGFDPTIRSSEGKRFIEIVRDGHPERLILDGLMKRAPCVAGRATTCWKAHREGDESKTPLVIKDSWQYPERGEEGLLLREATEKGVVNMARYYHHETVRIGDKVDDICDNVRKGLDMAKATNFRHSVSDVSQRASEAGDAVRKGRTTDISSVGRKRSSSRADAPLPPSKRTCSSSPTKGGRGHIIQNRVHRRVIICDYGKPIYRASSRVAMLVALEDCIEGYESLHMKAGMLQGDISTGNLMMGENGRGFLIDLDLAIKEQREQPSGARGKTGTRAFMAIGLLLEEKHSFMHDLESFFWVLFWICIHYNGPNEGSRVVAEFDKWNYVTMKELAKLKLGTVSDEDIFNSTAQENFTPYYEPLIPWVNRMRKVVFPNGGPWKLYHDLIPQHNLRKAICEWKKIKSSLSNPKEKGASELFAFTNDVTRKPSLFLWLLISGDLSLQTCLLSPPYSDLVVSSPGNNPATFYPVSMDPLFSSSYQDRVIAECLGLAAPCLPPLVPASLPLPAHPSSWLVAQSSTPSLTGSASASSGSTRLPPRSAACGG</sequence>
<feature type="region of interest" description="Disordered" evidence="1">
    <location>
        <begin position="896"/>
        <end position="920"/>
    </location>
</feature>